<accession>A0A1Y2GHZ7</accession>
<keyword evidence="2" id="KW-1185">Reference proteome</keyword>
<gene>
    <name evidence="1" type="ORF">BCR41DRAFT_373414</name>
</gene>
<comment type="caution">
    <text evidence="1">The sequence shown here is derived from an EMBL/GenBank/DDBJ whole genome shotgun (WGS) entry which is preliminary data.</text>
</comment>
<dbReference type="GeneID" id="33568618"/>
<dbReference type="Proteomes" id="UP000193648">
    <property type="component" value="Unassembled WGS sequence"/>
</dbReference>
<name>A0A1Y2GHZ7_9FUNG</name>
<dbReference type="EMBL" id="MCFF01000039">
    <property type="protein sequence ID" value="ORZ08026.1"/>
    <property type="molecule type" value="Genomic_DNA"/>
</dbReference>
<dbReference type="InParanoid" id="A0A1Y2GHZ7"/>
<sequence length="149" mass="16573">MTFLVLLCRSTDEICIVVVSNGGNILKERVSRIQTPEPLSHCPSEGDGPQSKVFVELLIRIDQVDDVRNVHVLPRILVCQLSAAVLHNASRKRIKSIVKILVECSCSTFLFIQNSSCSEMQEQRWTSPFTADEHFSAAYRPLSSGNGVD</sequence>
<proteinExistence type="predicted"/>
<evidence type="ECO:0000313" key="2">
    <source>
        <dbReference type="Proteomes" id="UP000193648"/>
    </source>
</evidence>
<evidence type="ECO:0000313" key="1">
    <source>
        <dbReference type="EMBL" id="ORZ08026.1"/>
    </source>
</evidence>
<dbReference type="AlphaFoldDB" id="A0A1Y2GHZ7"/>
<dbReference type="RefSeq" id="XP_021878260.1">
    <property type="nucleotide sequence ID" value="XM_022026775.1"/>
</dbReference>
<reference evidence="1 2" key="1">
    <citation type="submission" date="2016-07" db="EMBL/GenBank/DDBJ databases">
        <title>Pervasive Adenine N6-methylation of Active Genes in Fungi.</title>
        <authorList>
            <consortium name="DOE Joint Genome Institute"/>
            <person name="Mondo S.J."/>
            <person name="Dannebaum R.O."/>
            <person name="Kuo R.C."/>
            <person name="Labutti K."/>
            <person name="Haridas S."/>
            <person name="Kuo A."/>
            <person name="Salamov A."/>
            <person name="Ahrendt S.R."/>
            <person name="Lipzen A."/>
            <person name="Sullivan W."/>
            <person name="Andreopoulos W.B."/>
            <person name="Clum A."/>
            <person name="Lindquist E."/>
            <person name="Daum C."/>
            <person name="Ramamoorthy G.K."/>
            <person name="Gryganskyi A."/>
            <person name="Culley D."/>
            <person name="Magnuson J.K."/>
            <person name="James T.Y."/>
            <person name="O'Malley M.A."/>
            <person name="Stajich J.E."/>
            <person name="Spatafora J.W."/>
            <person name="Visel A."/>
            <person name="Grigoriev I.V."/>
        </authorList>
    </citation>
    <scope>NUCLEOTIDE SEQUENCE [LARGE SCALE GENOMIC DNA]</scope>
    <source>
        <strain evidence="1 2">NRRL 3116</strain>
    </source>
</reference>
<protein>
    <submittedName>
        <fullName evidence="1">Uncharacterized protein</fullName>
    </submittedName>
</protein>
<organism evidence="1 2">
    <name type="scientific">Lobosporangium transversale</name>
    <dbReference type="NCBI Taxonomy" id="64571"/>
    <lineage>
        <taxon>Eukaryota</taxon>
        <taxon>Fungi</taxon>
        <taxon>Fungi incertae sedis</taxon>
        <taxon>Mucoromycota</taxon>
        <taxon>Mortierellomycotina</taxon>
        <taxon>Mortierellomycetes</taxon>
        <taxon>Mortierellales</taxon>
        <taxon>Mortierellaceae</taxon>
        <taxon>Lobosporangium</taxon>
    </lineage>
</organism>